<feature type="chain" id="PRO_5040219351" evidence="1">
    <location>
        <begin position="21"/>
        <end position="340"/>
    </location>
</feature>
<dbReference type="Proteomes" id="UP000765509">
    <property type="component" value="Unassembled WGS sequence"/>
</dbReference>
<sequence length="340" mass="38802">MLSLAFKFQLVIVSLAFTLASPQPAKPAVSNQTCQHGLTSKRGSPIVSCDVDGTNLFDCPFKQCYITLQNKNYACTNDARTPKRINALHPYVFTVTEDKKAVLVSSGWYFVDKPNYNEITTNFTCPFENHPMNGIRAPFATYHYVPHLVILFSFPLSRLTTLSTCLLFSAINLFILFSFPPSRFAATLLSPLPLWLKDSHLVACPIFFLLDYETGCLFEMNNQNFELPEDLKLSSTNYLQWKPQMKNLLTLFGYYHLITRTKTEEEATIADKLYPHQREKAMAILCLNGDMKVADQFIIKSNDDPSTFWEIVDKSFSPKSIQNQTKYLKKSFPLTYLLAK</sequence>
<proteinExistence type="predicted"/>
<gene>
    <name evidence="2" type="ORF">O181_041295</name>
</gene>
<keyword evidence="1" id="KW-0732">Signal</keyword>
<evidence type="ECO:0000313" key="2">
    <source>
        <dbReference type="EMBL" id="MBW0501580.1"/>
    </source>
</evidence>
<evidence type="ECO:0000256" key="1">
    <source>
        <dbReference type="SAM" id="SignalP"/>
    </source>
</evidence>
<evidence type="ECO:0000313" key="3">
    <source>
        <dbReference type="Proteomes" id="UP000765509"/>
    </source>
</evidence>
<reference evidence="2" key="1">
    <citation type="submission" date="2021-03" db="EMBL/GenBank/DDBJ databases">
        <title>Draft genome sequence of rust myrtle Austropuccinia psidii MF-1, a brazilian biotype.</title>
        <authorList>
            <person name="Quecine M.C."/>
            <person name="Pachon D.M.R."/>
            <person name="Bonatelli M.L."/>
            <person name="Correr F.H."/>
            <person name="Franceschini L.M."/>
            <person name="Leite T.F."/>
            <person name="Margarido G.R.A."/>
            <person name="Almeida C.A."/>
            <person name="Ferrarezi J.A."/>
            <person name="Labate C.A."/>
        </authorList>
    </citation>
    <scope>NUCLEOTIDE SEQUENCE</scope>
    <source>
        <strain evidence="2">MF-1</strain>
    </source>
</reference>
<accession>A0A9Q3HH06</accession>
<name>A0A9Q3HH06_9BASI</name>
<organism evidence="2 3">
    <name type="scientific">Austropuccinia psidii MF-1</name>
    <dbReference type="NCBI Taxonomy" id="1389203"/>
    <lineage>
        <taxon>Eukaryota</taxon>
        <taxon>Fungi</taxon>
        <taxon>Dikarya</taxon>
        <taxon>Basidiomycota</taxon>
        <taxon>Pucciniomycotina</taxon>
        <taxon>Pucciniomycetes</taxon>
        <taxon>Pucciniales</taxon>
        <taxon>Sphaerophragmiaceae</taxon>
        <taxon>Austropuccinia</taxon>
    </lineage>
</organism>
<dbReference type="OrthoDB" id="2504565at2759"/>
<dbReference type="EMBL" id="AVOT02016400">
    <property type="protein sequence ID" value="MBW0501580.1"/>
    <property type="molecule type" value="Genomic_DNA"/>
</dbReference>
<comment type="caution">
    <text evidence="2">The sequence shown here is derived from an EMBL/GenBank/DDBJ whole genome shotgun (WGS) entry which is preliminary data.</text>
</comment>
<protein>
    <submittedName>
        <fullName evidence="2">Uncharacterized protein</fullName>
    </submittedName>
</protein>
<keyword evidence="3" id="KW-1185">Reference proteome</keyword>
<dbReference type="AlphaFoldDB" id="A0A9Q3HH06"/>
<feature type="signal peptide" evidence="1">
    <location>
        <begin position="1"/>
        <end position="20"/>
    </location>
</feature>